<dbReference type="Gene3D" id="3.30.2020.30">
    <property type="match status" value="1"/>
</dbReference>
<keyword evidence="2" id="KW-0408">Iron</keyword>
<dbReference type="PANTHER" id="PTHR35303">
    <property type="entry name" value="OS02G0197800 PROTEIN"/>
    <property type="match status" value="1"/>
</dbReference>
<dbReference type="EMBL" id="UINC01066576">
    <property type="protein sequence ID" value="SVB97429.1"/>
    <property type="molecule type" value="Genomic_DNA"/>
</dbReference>
<dbReference type="Pfam" id="PF06155">
    <property type="entry name" value="GBBH-like_N"/>
    <property type="match status" value="1"/>
</dbReference>
<keyword evidence="1" id="KW-0479">Metal-binding</keyword>
<reference evidence="4" key="1">
    <citation type="submission" date="2018-05" db="EMBL/GenBank/DDBJ databases">
        <authorList>
            <person name="Lanie J.A."/>
            <person name="Ng W.-L."/>
            <person name="Kazmierczak K.M."/>
            <person name="Andrzejewski T.M."/>
            <person name="Davidsen T.M."/>
            <person name="Wayne K.J."/>
            <person name="Tettelin H."/>
            <person name="Glass J.I."/>
            <person name="Rusch D."/>
            <person name="Podicherti R."/>
            <person name="Tsui H.-C.T."/>
            <person name="Winkler M.E."/>
        </authorList>
    </citation>
    <scope>NUCLEOTIDE SEQUENCE</scope>
</reference>
<accession>A0A382IDU9</accession>
<protein>
    <recommendedName>
        <fullName evidence="3">Gamma-butyrobetaine hydroxylase-like N-terminal domain-containing protein</fullName>
    </recommendedName>
</protein>
<name>A0A382IDU9_9ZZZZ</name>
<dbReference type="AlphaFoldDB" id="A0A382IDU9"/>
<dbReference type="InterPro" id="IPR010376">
    <property type="entry name" value="GBBH-like_N"/>
</dbReference>
<evidence type="ECO:0000259" key="3">
    <source>
        <dbReference type="Pfam" id="PF06155"/>
    </source>
</evidence>
<dbReference type="InterPro" id="IPR038492">
    <property type="entry name" value="GBBH-like_N_sf"/>
</dbReference>
<proteinExistence type="predicted"/>
<evidence type="ECO:0000256" key="1">
    <source>
        <dbReference type="ARBA" id="ARBA00022723"/>
    </source>
</evidence>
<sequence>MAHYEVVNELLLLQWSDDIENALPFKGLRDSCPCASCIGEKDVFGTVYKSPPQNLTESSYILNGIKPVGYYALQPFWDDGHNSGIYSFELLRKLCDELDR</sequence>
<feature type="domain" description="Gamma-butyrobetaine hydroxylase-like N-terminal" evidence="3">
    <location>
        <begin position="8"/>
        <end position="92"/>
    </location>
</feature>
<gene>
    <name evidence="4" type="ORF">METZ01_LOCUS250283</name>
</gene>
<organism evidence="4">
    <name type="scientific">marine metagenome</name>
    <dbReference type="NCBI Taxonomy" id="408172"/>
    <lineage>
        <taxon>unclassified sequences</taxon>
        <taxon>metagenomes</taxon>
        <taxon>ecological metagenomes</taxon>
    </lineage>
</organism>
<evidence type="ECO:0000313" key="4">
    <source>
        <dbReference type="EMBL" id="SVB97429.1"/>
    </source>
</evidence>
<dbReference type="GO" id="GO:0046872">
    <property type="term" value="F:metal ion binding"/>
    <property type="evidence" value="ECO:0007669"/>
    <property type="project" value="UniProtKB-KW"/>
</dbReference>
<evidence type="ECO:0000256" key="2">
    <source>
        <dbReference type="ARBA" id="ARBA00023004"/>
    </source>
</evidence>